<name>A0ACC0AL45_CATRO</name>
<protein>
    <submittedName>
        <fullName evidence="1">Uncharacterized protein</fullName>
    </submittedName>
</protein>
<organism evidence="1 2">
    <name type="scientific">Catharanthus roseus</name>
    <name type="common">Madagascar periwinkle</name>
    <name type="synonym">Vinca rosea</name>
    <dbReference type="NCBI Taxonomy" id="4058"/>
    <lineage>
        <taxon>Eukaryota</taxon>
        <taxon>Viridiplantae</taxon>
        <taxon>Streptophyta</taxon>
        <taxon>Embryophyta</taxon>
        <taxon>Tracheophyta</taxon>
        <taxon>Spermatophyta</taxon>
        <taxon>Magnoliopsida</taxon>
        <taxon>eudicotyledons</taxon>
        <taxon>Gunneridae</taxon>
        <taxon>Pentapetalae</taxon>
        <taxon>asterids</taxon>
        <taxon>lamiids</taxon>
        <taxon>Gentianales</taxon>
        <taxon>Apocynaceae</taxon>
        <taxon>Rauvolfioideae</taxon>
        <taxon>Vinceae</taxon>
        <taxon>Catharanthinae</taxon>
        <taxon>Catharanthus</taxon>
    </lineage>
</organism>
<sequence length="266" mass="30174">MAGSSEIESETECERIVHWKRPLHNFKLPPYLRWGYQKQLRCMKVSPLQNSPDDSNWAFNSTDFSVDHRGNRSIPQMTLPRESFMTTTGRKNVKAKSRINRMISGASVGDATGIEAVREKVMSDLKFAADQLKLPILEGKGKEEKNINKKKPSEEELPWNLRNRRPTIKAKGDNVNVGQRSLGASDETVGNGNGKTKRARFSRTLPKVDVETDFLLMTGDKPPRRPKKRSKAALKHLDALFPGSLLTEITAEHYKVSDPFETKWEK</sequence>
<keyword evidence="2" id="KW-1185">Reference proteome</keyword>
<reference evidence="2" key="1">
    <citation type="journal article" date="2023" name="Nat. Plants">
        <title>Single-cell RNA sequencing provides a high-resolution roadmap for understanding the multicellular compartmentation of specialized metabolism.</title>
        <authorList>
            <person name="Sun S."/>
            <person name="Shen X."/>
            <person name="Li Y."/>
            <person name="Li Y."/>
            <person name="Wang S."/>
            <person name="Li R."/>
            <person name="Zhang H."/>
            <person name="Shen G."/>
            <person name="Guo B."/>
            <person name="Wei J."/>
            <person name="Xu J."/>
            <person name="St-Pierre B."/>
            <person name="Chen S."/>
            <person name="Sun C."/>
        </authorList>
    </citation>
    <scope>NUCLEOTIDE SEQUENCE [LARGE SCALE GENOMIC DNA]</scope>
</reference>
<evidence type="ECO:0000313" key="2">
    <source>
        <dbReference type="Proteomes" id="UP001060085"/>
    </source>
</evidence>
<proteinExistence type="predicted"/>
<dbReference type="EMBL" id="CM044706">
    <property type="protein sequence ID" value="KAI5660211.1"/>
    <property type="molecule type" value="Genomic_DNA"/>
</dbReference>
<accession>A0ACC0AL45</accession>
<dbReference type="Proteomes" id="UP001060085">
    <property type="component" value="Linkage Group LG06"/>
</dbReference>
<comment type="caution">
    <text evidence="1">The sequence shown here is derived from an EMBL/GenBank/DDBJ whole genome shotgun (WGS) entry which is preliminary data.</text>
</comment>
<gene>
    <name evidence="1" type="ORF">M9H77_29004</name>
</gene>
<evidence type="ECO:0000313" key="1">
    <source>
        <dbReference type="EMBL" id="KAI5660211.1"/>
    </source>
</evidence>